<evidence type="ECO:0000256" key="2">
    <source>
        <dbReference type="ARBA" id="ARBA00012513"/>
    </source>
</evidence>
<dbReference type="InterPro" id="IPR011989">
    <property type="entry name" value="ARM-like"/>
</dbReference>
<dbReference type="Gene3D" id="1.10.510.10">
    <property type="entry name" value="Transferase(Phosphotransferase) domain 1"/>
    <property type="match status" value="1"/>
</dbReference>
<dbReference type="SMART" id="SM00220">
    <property type="entry name" value="S_TKc"/>
    <property type="match status" value="1"/>
</dbReference>
<evidence type="ECO:0000256" key="9">
    <source>
        <dbReference type="ARBA" id="ARBA00022840"/>
    </source>
</evidence>
<keyword evidence="5" id="KW-0808">Transferase</keyword>
<dbReference type="Pfam" id="PF00400">
    <property type="entry name" value="WD40"/>
    <property type="match status" value="3"/>
</dbReference>
<evidence type="ECO:0000256" key="4">
    <source>
        <dbReference type="ARBA" id="ARBA00022574"/>
    </source>
</evidence>
<evidence type="ECO:0000256" key="7">
    <source>
        <dbReference type="ARBA" id="ARBA00022741"/>
    </source>
</evidence>
<evidence type="ECO:0000256" key="3">
    <source>
        <dbReference type="ARBA" id="ARBA00022527"/>
    </source>
</evidence>
<dbReference type="InterPro" id="IPR001680">
    <property type="entry name" value="WD40_rpt"/>
</dbReference>
<evidence type="ECO:0000256" key="6">
    <source>
        <dbReference type="ARBA" id="ARBA00022737"/>
    </source>
</evidence>
<feature type="domain" description="Protein kinase" evidence="12">
    <location>
        <begin position="26"/>
        <end position="303"/>
    </location>
</feature>
<organism evidence="13">
    <name type="scientific">Ornithodoros turicata</name>
    <dbReference type="NCBI Taxonomy" id="34597"/>
    <lineage>
        <taxon>Eukaryota</taxon>
        <taxon>Metazoa</taxon>
        <taxon>Ecdysozoa</taxon>
        <taxon>Arthropoda</taxon>
        <taxon>Chelicerata</taxon>
        <taxon>Arachnida</taxon>
        <taxon>Acari</taxon>
        <taxon>Parasitiformes</taxon>
        <taxon>Ixodida</taxon>
        <taxon>Ixodoidea</taxon>
        <taxon>Argasidae</taxon>
        <taxon>Ornithodorinae</taxon>
        <taxon>Ornithodoros</taxon>
    </lineage>
</organism>
<name>A0A2R5LC50_9ACAR</name>
<keyword evidence="9" id="KW-0067">ATP-binding</keyword>
<dbReference type="PROSITE" id="PS50011">
    <property type="entry name" value="PROTEIN_KINASE_DOM"/>
    <property type="match status" value="1"/>
</dbReference>
<dbReference type="Gene3D" id="2.130.10.10">
    <property type="entry name" value="YVTN repeat-like/Quinoprotein amine dehydrogenase"/>
    <property type="match status" value="2"/>
</dbReference>
<dbReference type="InterPro" id="IPR000719">
    <property type="entry name" value="Prot_kinase_dom"/>
</dbReference>
<dbReference type="GO" id="GO:0034271">
    <property type="term" value="C:phosphatidylinositol 3-kinase complex, class III, type I"/>
    <property type="evidence" value="ECO:0007669"/>
    <property type="project" value="TreeGrafter"/>
</dbReference>
<sequence length="1367" mass="154409">MGNQLAGIAPSQIYPVEHYLTDLPEFTFEKNLGSTRFFKVAKVRHKEGLAIVKVFAIHDPSLPLGTHKGALENIKQVLANVPNTLPFQRAVETDKAGIVIRQYIKDNLYDRISTRPFLNPIEKRWIAFQLFHALALSHQHGVCHGDIKLENIMITGWNWVLLTDFASFKPTYLPEDNPADFSYFFDTSRRRTCYIAPERFVKTLNPDSSHFLPEECIGTGDLTQAMDIFSLGCVLTELFTEGHPPFDFSQLLSYRSGEYTPWKILDKIEDVHCKELIKHMLQKDPALRLSAEEYLEQQRDKFFPQYFYTFLRDYIKEFASSHLSPDEKVAKLRQDIHGILYSLVTAKLPKRADPVVDCEGDRNGTRPAVSSDGLLIVVALLTSCLRALKHCSAKLQALELIQELTPYLSCDIILDRLLPYMLYLVNDRYQRVRAVAIETLVSALTRVQNVPRSDANIFPEYILPNLAHVALDSAVLVRVALAENIAILAETARRFLEIASQHDIASPNTAAIEANAQFHQASYESELQILHETIQQVVSALMSDSSNIVKQVLLEKGITRLCVFFERQKANDVLLSHMITFLNDKEDRHLRGSFFDSIVGVAAYVGWQCAPILKPLLLQGLSDTEELVISKTLRAMTELTEKGLFRKQMLYELTSETVALIFHPNRWIRQYTVGFICAVTRCLSLADIQCKLKPMLQPFLKHPVVEVDKEVVLLSLTCAPLPRPVFDYLIKFSHLQSLLESLCERQILRSIVRPGHLPSYSETDHTLKSAYRRLQSDGMTENMEDKILAMKDHLIKIQKYKRSLPQSRNQDMKDCNGEIDVEKLQTLLEMRRTDLLALKIGEKPPDILPDPRSSKRKGVILESPQVTMNEEWQHMFGTVEVKSSSPHKQSPAGDTNLATDLHVSGAESAESAAPSENSSPKQPHKNFHGIAVDTGHCNSCQLEFEMLLDKKCHNFARVRAIQAATRDAGTDQKAPSAMWRPHGTLVGHMHEHKGAVYRLQVIPNSSLFASCSADTTVKIWDWGKLEKKNIANRSRQTYTQLEGQITSMTVCQGMQSLAVASDLGTMHVLRVEPNSNKSSVLRTRYLDPHEEGCVVDLHHFDTGLQSVLAYATVYGSVTGWDLRSPSTAWNLEHDLTLGVITSFCVDPNHCWLVCGTSSGKLICWDMRFQLPIKVISHPTGAQVRRVCLDPWHQSGVWAAVQGNNEVSSWDIETDARLRTLWACSHPPFSETHVSPHSVFSMYISPRDSGNFILTAGSDMRIRYWDMSKPSSSFIVAESALSTHTFLASYRSSLIDGTKVIQENYSTQPKKSSGEDDWKRLTEEETPKRYPEVPREGHHDCISDIAVLHTNRTFIVSASKDGVVKVWK</sequence>
<evidence type="ECO:0000313" key="13">
    <source>
        <dbReference type="EMBL" id="MBY07104.1"/>
    </source>
</evidence>
<dbReference type="GO" id="GO:0034272">
    <property type="term" value="C:phosphatidylinositol 3-kinase complex, class III, type II"/>
    <property type="evidence" value="ECO:0007669"/>
    <property type="project" value="TreeGrafter"/>
</dbReference>
<evidence type="ECO:0000256" key="11">
    <source>
        <dbReference type="SAM" id="MobiDB-lite"/>
    </source>
</evidence>
<keyword evidence="7" id="KW-0547">Nucleotide-binding</keyword>
<protein>
    <recommendedName>
        <fullName evidence="2">non-specific serine/threonine protein kinase</fullName>
        <ecNumber evidence="2">2.7.11.1</ecNumber>
    </recommendedName>
</protein>
<dbReference type="InterPro" id="IPR011009">
    <property type="entry name" value="Kinase-like_dom_sf"/>
</dbReference>
<dbReference type="GO" id="GO:0005524">
    <property type="term" value="F:ATP binding"/>
    <property type="evidence" value="ECO:0007669"/>
    <property type="project" value="UniProtKB-KW"/>
</dbReference>
<dbReference type="SUPFAM" id="SSF50978">
    <property type="entry name" value="WD40 repeat-like"/>
    <property type="match status" value="1"/>
</dbReference>
<dbReference type="InterPro" id="IPR036322">
    <property type="entry name" value="WD40_repeat_dom_sf"/>
</dbReference>
<dbReference type="FunFam" id="1.10.510.10:FF:000497">
    <property type="entry name" value="Phosphoinositide 3-kinase regulatory subunit"/>
    <property type="match status" value="1"/>
</dbReference>
<dbReference type="EC" id="2.7.11.1" evidence="2"/>
<feature type="repeat" description="WD" evidence="10">
    <location>
        <begin position="1334"/>
        <end position="1367"/>
    </location>
</feature>
<keyword evidence="4 10" id="KW-0853">WD repeat</keyword>
<keyword evidence="8" id="KW-0418">Kinase</keyword>
<dbReference type="GO" id="GO:0005776">
    <property type="term" value="C:autophagosome"/>
    <property type="evidence" value="ECO:0007669"/>
    <property type="project" value="UniProtKB-SubCell"/>
</dbReference>
<dbReference type="GO" id="GO:0004674">
    <property type="term" value="F:protein serine/threonine kinase activity"/>
    <property type="evidence" value="ECO:0007669"/>
    <property type="project" value="UniProtKB-KW"/>
</dbReference>
<dbReference type="SUPFAM" id="SSF48371">
    <property type="entry name" value="ARM repeat"/>
    <property type="match status" value="1"/>
</dbReference>
<dbReference type="SMART" id="SM00320">
    <property type="entry name" value="WD40"/>
    <property type="match status" value="5"/>
</dbReference>
<dbReference type="Pfam" id="PF00069">
    <property type="entry name" value="Pkinase"/>
    <property type="match status" value="1"/>
</dbReference>
<evidence type="ECO:0000256" key="5">
    <source>
        <dbReference type="ARBA" id="ARBA00022679"/>
    </source>
</evidence>
<dbReference type="SUPFAM" id="SSF56112">
    <property type="entry name" value="Protein kinase-like (PK-like)"/>
    <property type="match status" value="1"/>
</dbReference>
<dbReference type="GO" id="GO:0005770">
    <property type="term" value="C:late endosome"/>
    <property type="evidence" value="ECO:0007669"/>
    <property type="project" value="TreeGrafter"/>
</dbReference>
<dbReference type="InterPro" id="IPR008271">
    <property type="entry name" value="Ser/Thr_kinase_AS"/>
</dbReference>
<dbReference type="InterPro" id="IPR016024">
    <property type="entry name" value="ARM-type_fold"/>
</dbReference>
<feature type="repeat" description="WD" evidence="10">
    <location>
        <begin position="989"/>
        <end position="1021"/>
    </location>
</feature>
<evidence type="ECO:0000256" key="10">
    <source>
        <dbReference type="PROSITE-ProRule" id="PRU00221"/>
    </source>
</evidence>
<dbReference type="InterPro" id="IPR055231">
    <property type="entry name" value="2AA_helical"/>
</dbReference>
<dbReference type="InterPro" id="IPR045162">
    <property type="entry name" value="Vps15-like"/>
</dbReference>
<evidence type="ECO:0000256" key="1">
    <source>
        <dbReference type="ARBA" id="ARBA00004419"/>
    </source>
</evidence>
<dbReference type="EMBL" id="GGLE01002978">
    <property type="protein sequence ID" value="MBY07104.1"/>
    <property type="molecule type" value="Transcribed_RNA"/>
</dbReference>
<dbReference type="PROSITE" id="PS50294">
    <property type="entry name" value="WD_REPEATS_REGION"/>
    <property type="match status" value="2"/>
</dbReference>
<keyword evidence="6" id="KW-0677">Repeat</keyword>
<dbReference type="PROSITE" id="PS00108">
    <property type="entry name" value="PROTEIN_KINASE_ST"/>
    <property type="match status" value="1"/>
</dbReference>
<feature type="compositionally biased region" description="Low complexity" evidence="11">
    <location>
        <begin position="905"/>
        <end position="919"/>
    </location>
</feature>
<reference evidence="13" key="1">
    <citation type="submission" date="2018-03" db="EMBL/GenBank/DDBJ databases">
        <title>The relapsing fever spirochete Borrelia turicatae persists in the highly oxidative environment of its soft-bodied tick vector.</title>
        <authorList>
            <person name="Bourret T.J."/>
            <person name="Boyle W.K."/>
            <person name="Valenzuela J.G."/>
            <person name="Oliveira F."/>
            <person name="Lopez J.E."/>
        </authorList>
    </citation>
    <scope>NUCLEOTIDE SEQUENCE</scope>
    <source>
        <strain evidence="13">Kansas strain/isolate</strain>
        <tissue evidence="13">Salivary glands</tissue>
    </source>
</reference>
<dbReference type="GO" id="GO:0006623">
    <property type="term" value="P:protein targeting to vacuole"/>
    <property type="evidence" value="ECO:0007669"/>
    <property type="project" value="TreeGrafter"/>
</dbReference>
<feature type="region of interest" description="Disordered" evidence="11">
    <location>
        <begin position="905"/>
        <end position="927"/>
    </location>
</feature>
<dbReference type="Pfam" id="PF22956">
    <property type="entry name" value="VPS15-like_hel"/>
    <property type="match status" value="1"/>
</dbReference>
<dbReference type="Gene3D" id="1.25.10.10">
    <property type="entry name" value="Leucine-rich Repeat Variant"/>
    <property type="match status" value="2"/>
</dbReference>
<comment type="subcellular location">
    <subcellularLocation>
        <location evidence="1">Cytoplasmic vesicle</location>
        <location evidence="1">Autophagosome</location>
    </subcellularLocation>
</comment>
<proteinExistence type="predicted"/>
<dbReference type="GO" id="GO:0016236">
    <property type="term" value="P:macroautophagy"/>
    <property type="evidence" value="ECO:0007669"/>
    <property type="project" value="InterPro"/>
</dbReference>
<dbReference type="GO" id="GO:0045324">
    <property type="term" value="P:late endosome to vacuole transport"/>
    <property type="evidence" value="ECO:0007669"/>
    <property type="project" value="InterPro"/>
</dbReference>
<evidence type="ECO:0000259" key="12">
    <source>
        <dbReference type="PROSITE" id="PS50011"/>
    </source>
</evidence>
<dbReference type="CDD" id="cd13980">
    <property type="entry name" value="STKc_Vps15"/>
    <property type="match status" value="1"/>
</dbReference>
<dbReference type="PROSITE" id="PS50082">
    <property type="entry name" value="WD_REPEATS_2"/>
    <property type="match status" value="3"/>
</dbReference>
<dbReference type="PANTHER" id="PTHR17583">
    <property type="entry name" value="PHOSPHOINOSITIDE 3-KINASE REGULATORY SUBUNIT 4"/>
    <property type="match status" value="1"/>
</dbReference>
<dbReference type="PANTHER" id="PTHR17583:SF0">
    <property type="entry name" value="PHOSPHOINOSITIDE 3-KINASE REGULATORY SUBUNIT 4"/>
    <property type="match status" value="1"/>
</dbReference>
<dbReference type="GO" id="GO:0071561">
    <property type="term" value="C:nucleus-vacuole junction"/>
    <property type="evidence" value="ECO:0007669"/>
    <property type="project" value="TreeGrafter"/>
</dbReference>
<feature type="repeat" description="WD" evidence="10">
    <location>
        <begin position="1233"/>
        <end position="1274"/>
    </location>
</feature>
<accession>A0A2R5LC50</accession>
<dbReference type="InterPro" id="IPR015943">
    <property type="entry name" value="WD40/YVTN_repeat-like_dom_sf"/>
</dbReference>
<keyword evidence="3" id="KW-0723">Serine/threonine-protein kinase</keyword>
<evidence type="ECO:0000256" key="8">
    <source>
        <dbReference type="ARBA" id="ARBA00022777"/>
    </source>
</evidence>